<proteinExistence type="predicted"/>
<sequence length="103" mass="11933">MAPRSELTPALRERICELHSAAGWGYKRIQKRYPFISISGVRYTIKRDRERIGGVTKPRTGRPRKLDEADREKLLDTIAKNPKITREDMLAKVSLNMTQFDAF</sequence>
<evidence type="ECO:0008006" key="2">
    <source>
        <dbReference type="Google" id="ProtNLM"/>
    </source>
</evidence>
<name>A0A167VTC7_PENCH</name>
<evidence type="ECO:0000313" key="1">
    <source>
        <dbReference type="EMBL" id="KZN90872.1"/>
    </source>
</evidence>
<gene>
    <name evidence="1" type="ORF">EN45_009950</name>
</gene>
<dbReference type="AlphaFoldDB" id="A0A167VTC7"/>
<protein>
    <recommendedName>
        <fullName evidence="2">Transposase Tc1-like domain-containing protein</fullName>
    </recommendedName>
</protein>
<dbReference type="InterPro" id="IPR009057">
    <property type="entry name" value="Homeodomain-like_sf"/>
</dbReference>
<dbReference type="Gene3D" id="1.10.10.10">
    <property type="entry name" value="Winged helix-like DNA-binding domain superfamily/Winged helix DNA-binding domain"/>
    <property type="match status" value="1"/>
</dbReference>
<accession>A0A167VTC7</accession>
<organism evidence="1">
    <name type="scientific">Penicillium chrysogenum</name>
    <name type="common">Penicillium notatum</name>
    <dbReference type="NCBI Taxonomy" id="5076"/>
    <lineage>
        <taxon>Eukaryota</taxon>
        <taxon>Fungi</taxon>
        <taxon>Dikarya</taxon>
        <taxon>Ascomycota</taxon>
        <taxon>Pezizomycotina</taxon>
        <taxon>Eurotiomycetes</taxon>
        <taxon>Eurotiomycetidae</taxon>
        <taxon>Eurotiales</taxon>
        <taxon>Aspergillaceae</taxon>
        <taxon>Penicillium</taxon>
        <taxon>Penicillium chrysogenum species complex</taxon>
    </lineage>
</organism>
<dbReference type="EMBL" id="CM002798">
    <property type="protein sequence ID" value="KZN90872.1"/>
    <property type="molecule type" value="Genomic_DNA"/>
</dbReference>
<dbReference type="SUPFAM" id="SSF46689">
    <property type="entry name" value="Homeodomain-like"/>
    <property type="match status" value="1"/>
</dbReference>
<reference evidence="1" key="1">
    <citation type="journal article" date="2014" name="Genome Announc.">
        <title>Complete sequencing and chromosome-scale genome assembly of the industrial progenitor strain P2niaD18 from the penicillin producer Penicillium chrysogenum.</title>
        <authorList>
            <person name="Specht T."/>
            <person name="Dahlmann T.A."/>
            <person name="Zadra I."/>
            <person name="Kurnsteiner H."/>
            <person name="Kuck U."/>
        </authorList>
    </citation>
    <scope>NUCLEOTIDE SEQUENCE [LARGE SCALE GENOMIC DNA]</scope>
    <source>
        <strain evidence="1">P2niaD18</strain>
    </source>
</reference>
<dbReference type="Proteomes" id="UP000076449">
    <property type="component" value="Chromosome I"/>
</dbReference>
<dbReference type="InterPro" id="IPR036388">
    <property type="entry name" value="WH-like_DNA-bd_sf"/>
</dbReference>